<dbReference type="Pfam" id="PF13715">
    <property type="entry name" value="CarbopepD_reg_2"/>
    <property type="match status" value="1"/>
</dbReference>
<keyword evidence="5 9" id="KW-0798">TonB box</keyword>
<dbReference type="EMBL" id="CP051677">
    <property type="protein sequence ID" value="QJD77794.1"/>
    <property type="molecule type" value="Genomic_DNA"/>
</dbReference>
<dbReference type="Gene3D" id="2.170.130.10">
    <property type="entry name" value="TonB-dependent receptor, plug domain"/>
    <property type="match status" value="1"/>
</dbReference>
<dbReference type="InterPro" id="IPR036942">
    <property type="entry name" value="Beta-barrel_TonB_sf"/>
</dbReference>
<evidence type="ECO:0000313" key="15">
    <source>
        <dbReference type="Proteomes" id="UP000501128"/>
    </source>
</evidence>
<keyword evidence="11" id="KW-0732">Signal</keyword>
<dbReference type="Proteomes" id="UP000501128">
    <property type="component" value="Chromosome"/>
</dbReference>
<dbReference type="InterPro" id="IPR037066">
    <property type="entry name" value="Plug_dom_sf"/>
</dbReference>
<evidence type="ECO:0000256" key="5">
    <source>
        <dbReference type="ARBA" id="ARBA00023077"/>
    </source>
</evidence>
<evidence type="ECO:0000256" key="10">
    <source>
        <dbReference type="SAM" id="MobiDB-lite"/>
    </source>
</evidence>
<dbReference type="PANTHER" id="PTHR47234">
    <property type="match status" value="1"/>
</dbReference>
<feature type="region of interest" description="Disordered" evidence="10">
    <location>
        <begin position="321"/>
        <end position="350"/>
    </location>
</feature>
<feature type="domain" description="TonB-dependent receptor plug" evidence="13">
    <location>
        <begin position="130"/>
        <end position="249"/>
    </location>
</feature>
<comment type="similarity">
    <text evidence="8 9">Belongs to the TonB-dependent receptor family.</text>
</comment>
<dbReference type="SUPFAM" id="SSF56935">
    <property type="entry name" value="Porins"/>
    <property type="match status" value="1"/>
</dbReference>
<evidence type="ECO:0000256" key="3">
    <source>
        <dbReference type="ARBA" id="ARBA00022452"/>
    </source>
</evidence>
<keyword evidence="14" id="KW-0675">Receptor</keyword>
<proteinExistence type="inferred from homology"/>
<organism evidence="14 15">
    <name type="scientific">Spirosoma rhododendri</name>
    <dbReference type="NCBI Taxonomy" id="2728024"/>
    <lineage>
        <taxon>Bacteria</taxon>
        <taxon>Pseudomonadati</taxon>
        <taxon>Bacteroidota</taxon>
        <taxon>Cytophagia</taxon>
        <taxon>Cytophagales</taxon>
        <taxon>Cytophagaceae</taxon>
        <taxon>Spirosoma</taxon>
    </lineage>
</organism>
<feature type="domain" description="TonB-dependent receptor-like beta-barrel" evidence="12">
    <location>
        <begin position="413"/>
        <end position="940"/>
    </location>
</feature>
<dbReference type="CDD" id="cd01347">
    <property type="entry name" value="ligand_gated_channel"/>
    <property type="match status" value="1"/>
</dbReference>
<dbReference type="Pfam" id="PF00593">
    <property type="entry name" value="TonB_dep_Rec_b-barrel"/>
    <property type="match status" value="1"/>
</dbReference>
<evidence type="ECO:0000259" key="12">
    <source>
        <dbReference type="Pfam" id="PF00593"/>
    </source>
</evidence>
<evidence type="ECO:0000256" key="7">
    <source>
        <dbReference type="ARBA" id="ARBA00023237"/>
    </source>
</evidence>
<evidence type="ECO:0000313" key="14">
    <source>
        <dbReference type="EMBL" id="QJD77794.1"/>
    </source>
</evidence>
<dbReference type="Gene3D" id="2.40.170.20">
    <property type="entry name" value="TonB-dependent receptor, beta-barrel domain"/>
    <property type="match status" value="1"/>
</dbReference>
<sequence length="995" mass="107212">MINLYFYKTSRFVFSAVAWLFALSLAAAQGLTGRVTDKTSGSPIPGATVVVVGSSTGATADAEGVYRLNVSPGTYNVRFSFVGYEALTLPVTVTTGEETKLNAAIQESSSRLNEVVVVGSRAATARTNIQTVAPVDVISTKDLKGYAQTDVSQILNFVAPSFNSNRQTVTDGTDHIDPASLRGLGPDQVLVLVNGKRRHTTALVNINGSVGRGSVGTDMNAIPVAAIERIEVLRDGAAAQYGSDAIAGVINVVLKKNYTGLTASLTAGQSFTNMKYNVPLIGGGSDPRSQSLRDGGVLQFDFSKGFRLGRNGSLTVAGQVQERGRTNRSGPDNAPTEYLGASGGFPTTPTGQNASDFRTKLIADDQAIIAQRGYNRQNMIIGNSSSRNYGLFVNGTLPVGVNGSVYFTAGASYRTGTGYGNNRVPASRSQQPLNADGSLYYADGFLPAIQSIINDQSLLVGYKTKLGQWNMDLSNTFGRNSFRFDVLNSGNASLPNSNTQQTDFYAGKLKFNQNTTNLDFSRLYAQVGEITGLNLAAGAEYRRDQFQIEAGEPNSYIGASIGKTVPTAPFTIGGTSPGTTLALPGSQVFPGYQPTDAINATRHNFSLYADVEGELFRRLLLDLAGRYENYSDFGSKVTGKLAGRLRLIDALNIRGAISTGFRAPSLHQRYFQNTSTQFVSGNPSNTLTVNNENPIARQFIGVDALKPETSVNYTLGLTSQIGRQFTITVDAYLIDIKDRILYSGAFSRSVLGFAANEYVGINNVRFFANAADTRTKGIDIVATERLKAGPGQLTLTAAINFNQNKVLSVNPSTLINSAANNENKGGNPDTWFRNIFFDRSQVALLETGQPQNKINLSASYTINKFDVTLRTVRFGSVTNRTNLDPYAKNASGAYYNSQFARNEAGDPYIDQTFNPVWITDLTLNYRFTKAVSLSLGANNLFDIYPDQIYIDPRNALGSVDYASGRDASNRGRFLFGSNQGGFNGRFLFTRLTASF</sequence>
<evidence type="ECO:0000256" key="2">
    <source>
        <dbReference type="ARBA" id="ARBA00022448"/>
    </source>
</evidence>
<dbReference type="InterPro" id="IPR012910">
    <property type="entry name" value="Plug_dom"/>
</dbReference>
<feature type="signal peptide" evidence="11">
    <location>
        <begin position="1"/>
        <end position="28"/>
    </location>
</feature>
<dbReference type="Pfam" id="PF07715">
    <property type="entry name" value="Plug"/>
    <property type="match status" value="1"/>
</dbReference>
<keyword evidence="6 8" id="KW-0472">Membrane</keyword>
<dbReference type="GO" id="GO:0009279">
    <property type="term" value="C:cell outer membrane"/>
    <property type="evidence" value="ECO:0007669"/>
    <property type="project" value="UniProtKB-SubCell"/>
</dbReference>
<dbReference type="KEGG" id="srho:HH216_04660"/>
<evidence type="ECO:0000256" key="6">
    <source>
        <dbReference type="ARBA" id="ARBA00023136"/>
    </source>
</evidence>
<keyword evidence="15" id="KW-1185">Reference proteome</keyword>
<evidence type="ECO:0000259" key="13">
    <source>
        <dbReference type="Pfam" id="PF07715"/>
    </source>
</evidence>
<dbReference type="Gene3D" id="2.60.40.1120">
    <property type="entry name" value="Carboxypeptidase-like, regulatory domain"/>
    <property type="match status" value="1"/>
</dbReference>
<dbReference type="AlphaFoldDB" id="A0A7L5DHH3"/>
<feature type="chain" id="PRO_5029809930" evidence="11">
    <location>
        <begin position="29"/>
        <end position="995"/>
    </location>
</feature>
<dbReference type="InterPro" id="IPR008969">
    <property type="entry name" value="CarboxyPept-like_regulatory"/>
</dbReference>
<keyword evidence="3 8" id="KW-1134">Transmembrane beta strand</keyword>
<protein>
    <submittedName>
        <fullName evidence="14">TonB-dependent receptor</fullName>
    </submittedName>
</protein>
<accession>A0A7L5DHH3</accession>
<dbReference type="PANTHER" id="PTHR47234:SF3">
    <property type="entry name" value="SECRETIN_TONB SHORT N-TERMINAL DOMAIN-CONTAINING PROTEIN"/>
    <property type="match status" value="1"/>
</dbReference>
<evidence type="ECO:0000256" key="4">
    <source>
        <dbReference type="ARBA" id="ARBA00022692"/>
    </source>
</evidence>
<dbReference type="RefSeq" id="WP_169549738.1">
    <property type="nucleotide sequence ID" value="NZ_CP051677.1"/>
</dbReference>
<dbReference type="PROSITE" id="PS52016">
    <property type="entry name" value="TONB_DEPENDENT_REC_3"/>
    <property type="match status" value="1"/>
</dbReference>
<reference evidence="14 15" key="1">
    <citation type="submission" date="2020-04" db="EMBL/GenBank/DDBJ databases">
        <title>Genome sequencing of novel species.</title>
        <authorList>
            <person name="Heo J."/>
            <person name="Kim S.-J."/>
            <person name="Kim J.-S."/>
            <person name="Hong S.-B."/>
            <person name="Kwon S.-W."/>
        </authorList>
    </citation>
    <scope>NUCLEOTIDE SEQUENCE [LARGE SCALE GENOMIC DNA]</scope>
    <source>
        <strain evidence="14 15">CJU-R4</strain>
    </source>
</reference>
<evidence type="ECO:0000256" key="11">
    <source>
        <dbReference type="SAM" id="SignalP"/>
    </source>
</evidence>
<name>A0A7L5DHH3_9BACT</name>
<evidence type="ECO:0000256" key="1">
    <source>
        <dbReference type="ARBA" id="ARBA00004571"/>
    </source>
</evidence>
<dbReference type="InterPro" id="IPR000531">
    <property type="entry name" value="Beta-barrel_TonB"/>
</dbReference>
<keyword evidence="4 8" id="KW-0812">Transmembrane</keyword>
<evidence type="ECO:0000256" key="9">
    <source>
        <dbReference type="RuleBase" id="RU003357"/>
    </source>
</evidence>
<keyword evidence="2 8" id="KW-0813">Transport</keyword>
<comment type="subcellular location">
    <subcellularLocation>
        <location evidence="1 8">Cell outer membrane</location>
        <topology evidence="1 8">Multi-pass membrane protein</topology>
    </subcellularLocation>
</comment>
<gene>
    <name evidence="14" type="ORF">HH216_04660</name>
</gene>
<dbReference type="SUPFAM" id="SSF49464">
    <property type="entry name" value="Carboxypeptidase regulatory domain-like"/>
    <property type="match status" value="1"/>
</dbReference>
<dbReference type="InterPro" id="IPR039426">
    <property type="entry name" value="TonB-dep_rcpt-like"/>
</dbReference>
<evidence type="ECO:0000256" key="8">
    <source>
        <dbReference type="PROSITE-ProRule" id="PRU01360"/>
    </source>
</evidence>
<keyword evidence="7 8" id="KW-0998">Cell outer membrane</keyword>